<accession>A0A7U0J7L6</accession>
<sequence length="130" mass="14382">MRREPRYATWLRQYLTIHGETPSADVKAAGAAAGFSEQQIVRASGMIRVQSQRTRTVPPRTTWSLADGPAEMPEHVRAIALRAAKLGQHDLAGMMARMYTTTVRQADVNVVAAVLEQFAHELRERPAATT</sequence>
<protein>
    <submittedName>
        <fullName evidence="1">Uncharacterized protein</fullName>
    </submittedName>
</protein>
<evidence type="ECO:0000313" key="1">
    <source>
        <dbReference type="EMBL" id="QQV92697.1"/>
    </source>
</evidence>
<proteinExistence type="predicted"/>
<evidence type="ECO:0000313" key="2">
    <source>
        <dbReference type="Proteomes" id="UP000596294"/>
    </source>
</evidence>
<gene>
    <name evidence="1" type="primary">95</name>
    <name evidence="1" type="ORF">SEA_PSYCHO_95</name>
</gene>
<dbReference type="Proteomes" id="UP000596294">
    <property type="component" value="Segment"/>
</dbReference>
<reference evidence="1 2" key="1">
    <citation type="submission" date="2021-01" db="EMBL/GenBank/DDBJ databases">
        <authorList>
            <person name="Adkins J.M."/>
            <person name="Alame N.W."/>
            <person name="Araujo N.S."/>
            <person name="Barry D.R."/>
            <person name="Bauer H.L."/>
            <person name="Bradford C.E."/>
            <person name="Brotman H.R."/>
            <person name="Burns E.M."/>
            <person name="Buzzelli M.D."/>
            <person name="Carp E.J."/>
            <person name="Chee S.B."/>
            <person name="Collins M.F."/>
            <person name="Conover M."/>
            <person name="Cummings J.D."/>
            <person name="Davis J."/>
            <person name="Delaney B.T."/>
            <person name="Dingus R.L."/>
            <person name="Dugan G.R."/>
            <person name="Dunne C.T."/>
            <person name="Duque M.B."/>
            <person name="Elliot A.P."/>
            <person name="Frye E.K."/>
            <person name="Galolo K.M."/>
            <person name="Garton K.N."/>
            <person name="Gauza S.A."/>
            <person name="Gottschalk C.J."/>
            <person name="Guinand F.M."/>
            <person name="Hajibegli N.H."/>
            <person name="Hartnett M.K."/>
            <person name="Helmann J.S."/>
            <person name="High E.M."/>
            <person name="Hope A.S."/>
            <person name="Hudack J.B."/>
            <person name="Iyer S.V."/>
            <person name="Jimenez I.E."/>
            <person name="Kamal N."/>
            <person name="Kinder A.L."/>
            <person name="Klevins C.T."/>
            <person name="Leosk K.S."/>
            <person name="Liu H."/>
            <person name="McDougal R.K."/>
            <person name="Orr E.C."/>
            <person name="Patel P.A."/>
            <person name="Peterman J.R."/>
            <person name="Pham A.T."/>
            <person name="Pham V.A."/>
            <person name="Poudel K."/>
            <person name="Pribaldi J.A."/>
            <person name="Quainoo C.A."/>
            <person name="Rieck M.N."/>
            <person name="Roberts C.J."/>
            <person name="Rowe A.G."/>
            <person name="Rubenstein R.D."/>
            <person name="Runk B.S."/>
            <person name="Sawyer M.A."/>
            <person name="Scott N.C."/>
            <person name="Shackleford A.R."/>
            <person name="Spain M.A."/>
            <person name="Splisgardt G.I."/>
            <person name="Stadsklev R.A."/>
            <person name="Steele C.E."/>
            <person name="Steele B.R."/>
            <person name="Stephens S.E."/>
            <person name="Stevens M.C."/>
            <person name="Swarm H.V."/>
            <person name="Thai R.H."/>
            <person name="Thomas S.D."/>
            <person name="Tolley J.E."/>
            <person name="Tran V.L."/>
            <person name="Turner M."/>
            <person name="Vaden T.J."/>
            <person name="Villar N.M."/>
            <person name="Vonah M.R."/>
            <person name="Voshell S.M."/>
            <person name="Wallace L.A."/>
            <person name="Williams B.L."/>
            <person name="Yi H."/>
            <person name="Yoon J."/>
            <person name="Yu Z."/>
            <person name="Garlena R.A."/>
            <person name="Russell D.A."/>
            <person name="Pope W.H."/>
            <person name="Jacobs-Sera D."/>
            <person name="Hatfull G.F."/>
        </authorList>
    </citation>
    <scope>NUCLEOTIDE SEQUENCE [LARGE SCALE GENOMIC DNA]</scope>
</reference>
<dbReference type="EMBL" id="MW435854">
    <property type="protein sequence ID" value="QQV92697.1"/>
    <property type="molecule type" value="Genomic_DNA"/>
</dbReference>
<name>A0A7U0J7L6_9CAUD</name>
<organism evidence="1 2">
    <name type="scientific">Mycobacterium phage Psycho</name>
    <dbReference type="NCBI Taxonomy" id="2801896"/>
    <lineage>
        <taxon>Viruses</taxon>
        <taxon>Duplodnaviria</taxon>
        <taxon>Heunggongvirae</taxon>
        <taxon>Uroviricota</taxon>
        <taxon>Caudoviricetes</taxon>
        <taxon>Weiservirinae</taxon>
        <taxon>Kratiovirus</taxon>
        <taxon>Kratiovirus larva</taxon>
    </lineage>
</organism>